<dbReference type="GO" id="GO:0003700">
    <property type="term" value="F:DNA-binding transcription factor activity"/>
    <property type="evidence" value="ECO:0007669"/>
    <property type="project" value="InterPro"/>
</dbReference>
<dbReference type="EMBL" id="FUWS01000003">
    <property type="protein sequence ID" value="SJZ82037.1"/>
    <property type="molecule type" value="Genomic_DNA"/>
</dbReference>
<evidence type="ECO:0000313" key="5">
    <source>
        <dbReference type="Proteomes" id="UP000190637"/>
    </source>
</evidence>
<dbReference type="Proteomes" id="UP000190637">
    <property type="component" value="Unassembled WGS sequence"/>
</dbReference>
<dbReference type="InterPro" id="IPR001034">
    <property type="entry name" value="DeoR_HTH"/>
</dbReference>
<dbReference type="PANTHER" id="PTHR34580:SF1">
    <property type="entry name" value="PROTEIN PAFC"/>
    <property type="match status" value="1"/>
</dbReference>
<dbReference type="InterPro" id="IPR028349">
    <property type="entry name" value="PafC-like"/>
</dbReference>
<dbReference type="RefSeq" id="WP_078760924.1">
    <property type="nucleotide sequence ID" value="NZ_FUWS01000003.1"/>
</dbReference>
<accession>A0A1T4NSE4</accession>
<dbReference type="Pfam" id="PF25583">
    <property type="entry name" value="WCX"/>
    <property type="match status" value="1"/>
</dbReference>
<dbReference type="STRING" id="1122192.SAMN02745673_01567"/>
<dbReference type="Pfam" id="PF13280">
    <property type="entry name" value="WYL"/>
    <property type="match status" value="1"/>
</dbReference>
<keyword evidence="2" id="KW-0804">Transcription</keyword>
<dbReference type="SUPFAM" id="SSF46785">
    <property type="entry name" value="Winged helix' DNA-binding domain"/>
    <property type="match status" value="1"/>
</dbReference>
<evidence type="ECO:0000256" key="1">
    <source>
        <dbReference type="ARBA" id="ARBA00023015"/>
    </source>
</evidence>
<dbReference type="PROSITE" id="PS52050">
    <property type="entry name" value="WYL"/>
    <property type="match status" value="1"/>
</dbReference>
<keyword evidence="5" id="KW-1185">Reference proteome</keyword>
<evidence type="ECO:0000256" key="2">
    <source>
        <dbReference type="ARBA" id="ARBA00023163"/>
    </source>
</evidence>
<evidence type="ECO:0000259" key="3">
    <source>
        <dbReference type="PROSITE" id="PS51000"/>
    </source>
</evidence>
<dbReference type="OrthoDB" id="3171994at2"/>
<dbReference type="InterPro" id="IPR057727">
    <property type="entry name" value="WCX_dom"/>
</dbReference>
<dbReference type="InterPro" id="IPR036388">
    <property type="entry name" value="WH-like_DNA-bd_sf"/>
</dbReference>
<reference evidence="4 5" key="1">
    <citation type="submission" date="2017-02" db="EMBL/GenBank/DDBJ databases">
        <authorList>
            <person name="Peterson S.W."/>
        </authorList>
    </citation>
    <scope>NUCLEOTIDE SEQUENCE [LARGE SCALE GENOMIC DNA]</scope>
    <source>
        <strain evidence="4 5">DSM 45154</strain>
    </source>
</reference>
<evidence type="ECO:0000313" key="4">
    <source>
        <dbReference type="EMBL" id="SJZ82037.1"/>
    </source>
</evidence>
<proteinExistence type="predicted"/>
<dbReference type="InterPro" id="IPR051534">
    <property type="entry name" value="CBASS_pafABC_assoc_protein"/>
</dbReference>
<dbReference type="PIRSF" id="PIRSF016838">
    <property type="entry name" value="PafC"/>
    <property type="match status" value="1"/>
</dbReference>
<dbReference type="PROSITE" id="PS51000">
    <property type="entry name" value="HTH_DEOR_2"/>
    <property type="match status" value="1"/>
</dbReference>
<organism evidence="4 5">
    <name type="scientific">Marinactinospora thermotolerans DSM 45154</name>
    <dbReference type="NCBI Taxonomy" id="1122192"/>
    <lineage>
        <taxon>Bacteria</taxon>
        <taxon>Bacillati</taxon>
        <taxon>Actinomycetota</taxon>
        <taxon>Actinomycetes</taxon>
        <taxon>Streptosporangiales</taxon>
        <taxon>Nocardiopsidaceae</taxon>
        <taxon>Marinactinospora</taxon>
    </lineage>
</organism>
<keyword evidence="4" id="KW-0238">DNA-binding</keyword>
<dbReference type="InterPro" id="IPR026881">
    <property type="entry name" value="WYL_dom"/>
</dbReference>
<dbReference type="InterPro" id="IPR036390">
    <property type="entry name" value="WH_DNA-bd_sf"/>
</dbReference>
<dbReference type="InterPro" id="IPR013196">
    <property type="entry name" value="HTH_11"/>
</dbReference>
<protein>
    <submittedName>
        <fullName evidence="4">Predicted DNA-binding transcriptional regulator YafY, contains an HTH and WYL domains</fullName>
    </submittedName>
</protein>
<feature type="domain" description="HTH deoR-type" evidence="3">
    <location>
        <begin position="2"/>
        <end position="60"/>
    </location>
</feature>
<keyword evidence="1" id="KW-0805">Transcription regulation</keyword>
<dbReference type="PANTHER" id="PTHR34580">
    <property type="match status" value="1"/>
</dbReference>
<dbReference type="Gene3D" id="1.10.10.10">
    <property type="entry name" value="Winged helix-like DNA-binding domain superfamily/Winged helix DNA-binding domain"/>
    <property type="match status" value="1"/>
</dbReference>
<dbReference type="Pfam" id="PF08279">
    <property type="entry name" value="HTH_11"/>
    <property type="match status" value="1"/>
</dbReference>
<gene>
    <name evidence="4" type="ORF">SAMN02745673_01567</name>
</gene>
<dbReference type="AlphaFoldDB" id="A0A1T4NSE4"/>
<sequence>MRADRLLSLILLLQNRGRMTAAQLAAELEVSERTIYRDVESLNAAGIPVYADRGSGGGYRLLDGYRTRLTGLTAAEADSLFLTGLPEAAAQLGLGAEMAAASLKLAAALPEGLRERAERVRSRFHLDAPGWFRAPEAAPHLSSLADAVWRGRRVRLRYRRWRGEPAEHLLDPLGLVLKGGVWYLVARRHPIRPDGSPLTFRVSRVDELTVTEEPAPWPAGFDLSRYWATWCREFEVGRYSLRARVRLTERGCELVRLLSSAITAAAVEDFGPPGPDGRREGVLPLEGVEEAVTELAGYGPDIEVLDPPELREALAAHLRAALDHYTPAPEGTRR</sequence>
<name>A0A1T4NSE4_9ACTN</name>
<dbReference type="GO" id="GO:0003677">
    <property type="term" value="F:DNA binding"/>
    <property type="evidence" value="ECO:0007669"/>
    <property type="project" value="UniProtKB-KW"/>
</dbReference>